<keyword evidence="1" id="KW-0472">Membrane</keyword>
<reference evidence="3" key="1">
    <citation type="journal article" date="2019" name="Int. J. Syst. Evol. Microbiol.">
        <title>The Global Catalogue of Microorganisms (GCM) 10K type strain sequencing project: providing services to taxonomists for standard genome sequencing and annotation.</title>
        <authorList>
            <consortium name="The Broad Institute Genomics Platform"/>
            <consortium name="The Broad Institute Genome Sequencing Center for Infectious Disease"/>
            <person name="Wu L."/>
            <person name="Ma J."/>
        </authorList>
    </citation>
    <scope>NUCLEOTIDE SEQUENCE [LARGE SCALE GENOMIC DNA]</scope>
    <source>
        <strain evidence="3">NBRC 108894</strain>
    </source>
</reference>
<evidence type="ECO:0008006" key="4">
    <source>
        <dbReference type="Google" id="ProtNLM"/>
    </source>
</evidence>
<dbReference type="RefSeq" id="WP_284252204.1">
    <property type="nucleotide sequence ID" value="NZ_BSVB01000001.1"/>
</dbReference>
<organism evidence="2 3">
    <name type="scientific">Pseudolysinimonas kribbensis</name>
    <dbReference type="NCBI Taxonomy" id="433641"/>
    <lineage>
        <taxon>Bacteria</taxon>
        <taxon>Bacillati</taxon>
        <taxon>Actinomycetota</taxon>
        <taxon>Actinomycetes</taxon>
        <taxon>Micrococcales</taxon>
        <taxon>Microbacteriaceae</taxon>
        <taxon>Pseudolysinimonas</taxon>
    </lineage>
</organism>
<evidence type="ECO:0000313" key="2">
    <source>
        <dbReference type="EMBL" id="GMA93411.1"/>
    </source>
</evidence>
<dbReference type="Pfam" id="PF13727">
    <property type="entry name" value="CoA_binding_3"/>
    <property type="match status" value="1"/>
</dbReference>
<feature type="transmembrane region" description="Helical" evidence="1">
    <location>
        <begin position="39"/>
        <end position="62"/>
    </location>
</feature>
<accession>A0ABQ6K3R5</accession>
<feature type="transmembrane region" description="Helical" evidence="1">
    <location>
        <begin position="74"/>
        <end position="94"/>
    </location>
</feature>
<protein>
    <recommendedName>
        <fullName evidence="4">Sugar transferase</fullName>
    </recommendedName>
</protein>
<keyword evidence="3" id="KW-1185">Reference proteome</keyword>
<keyword evidence="1" id="KW-0812">Transmembrane</keyword>
<keyword evidence="1" id="KW-1133">Transmembrane helix</keyword>
<gene>
    <name evidence="2" type="ORF">GCM10025881_02350</name>
</gene>
<comment type="caution">
    <text evidence="2">The sequence shown here is derived from an EMBL/GenBank/DDBJ whole genome shotgun (WGS) entry which is preliminary data.</text>
</comment>
<evidence type="ECO:0000313" key="3">
    <source>
        <dbReference type="Proteomes" id="UP001157034"/>
    </source>
</evidence>
<proteinExistence type="predicted"/>
<sequence length="308" mass="33310">MTAATPSWAELEARFDLPVRSGTASTTPGRRAMRRYAGALMLTDCGVVLASLGLATIVRFGTDDAALEVSGLRVNYWIVVGLIAVSWIAGLAAIRTRDIRVIGSEPTEYRRVTNATAVSFGLDAITLLVIGADISRVLFLVAFPVGLAGLLLSRRLWRAWLISRRRRGRNTLATLVVGPRHDVKRVLITLAGLHGGPYETVGVMLEGEDETQEVRAGQRSFPVLGKATSSAVAAEARARGIDAVIVAGQPHGRTFLRDLGWSLERTDAEMLIASRLLNVAGPRIHIRPVENLPLMHVELPSYEGGKHL</sequence>
<name>A0ABQ6K3R5_9MICO</name>
<evidence type="ECO:0000256" key="1">
    <source>
        <dbReference type="SAM" id="Phobius"/>
    </source>
</evidence>
<feature type="transmembrane region" description="Helical" evidence="1">
    <location>
        <begin position="138"/>
        <end position="157"/>
    </location>
</feature>
<feature type="transmembrane region" description="Helical" evidence="1">
    <location>
        <begin position="115"/>
        <end position="132"/>
    </location>
</feature>
<dbReference type="Proteomes" id="UP001157034">
    <property type="component" value="Unassembled WGS sequence"/>
</dbReference>
<dbReference type="EMBL" id="BSVB01000001">
    <property type="protein sequence ID" value="GMA93411.1"/>
    <property type="molecule type" value="Genomic_DNA"/>
</dbReference>